<evidence type="ECO:0000256" key="1">
    <source>
        <dbReference type="SAM" id="MobiDB-lite"/>
    </source>
</evidence>
<feature type="transmembrane region" description="Helical" evidence="2">
    <location>
        <begin position="94"/>
        <end position="115"/>
    </location>
</feature>
<organism evidence="3 4">
    <name type="scientific">Brachybacterium rhamnosum</name>
    <dbReference type="NCBI Taxonomy" id="173361"/>
    <lineage>
        <taxon>Bacteria</taxon>
        <taxon>Bacillati</taxon>
        <taxon>Actinomycetota</taxon>
        <taxon>Actinomycetes</taxon>
        <taxon>Micrococcales</taxon>
        <taxon>Dermabacteraceae</taxon>
        <taxon>Brachybacterium</taxon>
    </lineage>
</organism>
<keyword evidence="2" id="KW-1133">Transmembrane helix</keyword>
<keyword evidence="2" id="KW-0812">Transmembrane</keyword>
<dbReference type="EMBL" id="JBHUFL010000001">
    <property type="protein sequence ID" value="MFD1833900.1"/>
    <property type="molecule type" value="Genomic_DNA"/>
</dbReference>
<proteinExistence type="predicted"/>
<evidence type="ECO:0000313" key="4">
    <source>
        <dbReference type="Proteomes" id="UP001597280"/>
    </source>
</evidence>
<feature type="compositionally biased region" description="Basic and acidic residues" evidence="1">
    <location>
        <begin position="25"/>
        <end position="34"/>
    </location>
</feature>
<keyword evidence="2" id="KW-0472">Membrane</keyword>
<sequence length="130" mass="13894">MADWKTYVKAAQNTAKKQAPGAKRAVQDSAERARRSANAYATVAGRTAQRAGDRAKSEGLGGKIARAFRDALLIGGSLLAIWGVLYAAGLPIPFTAVIVAVLIIVLIAFASSLYANVRRQRERAADPRDR</sequence>
<comment type="caution">
    <text evidence="3">The sequence shown here is derived from an EMBL/GenBank/DDBJ whole genome shotgun (WGS) entry which is preliminary data.</text>
</comment>
<gene>
    <name evidence="3" type="ORF">ACFSDA_02325</name>
</gene>
<dbReference type="RefSeq" id="WP_137771404.1">
    <property type="nucleotide sequence ID" value="NZ_BAAAIS010000005.1"/>
</dbReference>
<name>A0ABW4PUV5_9MICO</name>
<dbReference type="Proteomes" id="UP001597280">
    <property type="component" value="Unassembled WGS sequence"/>
</dbReference>
<feature type="transmembrane region" description="Helical" evidence="2">
    <location>
        <begin position="71"/>
        <end position="88"/>
    </location>
</feature>
<accession>A0ABW4PUV5</accession>
<evidence type="ECO:0000256" key="2">
    <source>
        <dbReference type="SAM" id="Phobius"/>
    </source>
</evidence>
<protein>
    <submittedName>
        <fullName evidence="3">Uncharacterized protein</fullName>
    </submittedName>
</protein>
<reference evidence="4" key="1">
    <citation type="journal article" date="2019" name="Int. J. Syst. Evol. Microbiol.">
        <title>The Global Catalogue of Microorganisms (GCM) 10K type strain sequencing project: providing services to taxonomists for standard genome sequencing and annotation.</title>
        <authorList>
            <consortium name="The Broad Institute Genomics Platform"/>
            <consortium name="The Broad Institute Genome Sequencing Center for Infectious Disease"/>
            <person name="Wu L."/>
            <person name="Ma J."/>
        </authorList>
    </citation>
    <scope>NUCLEOTIDE SEQUENCE [LARGE SCALE GENOMIC DNA]</scope>
    <source>
        <strain evidence="4">JCM 11650</strain>
    </source>
</reference>
<keyword evidence="4" id="KW-1185">Reference proteome</keyword>
<evidence type="ECO:0000313" key="3">
    <source>
        <dbReference type="EMBL" id="MFD1833900.1"/>
    </source>
</evidence>
<feature type="region of interest" description="Disordered" evidence="1">
    <location>
        <begin position="15"/>
        <end position="34"/>
    </location>
</feature>